<dbReference type="Proteomes" id="UP000292402">
    <property type="component" value="Unassembled WGS sequence"/>
</dbReference>
<comment type="caution">
    <text evidence="1">The sequence shown here is derived from an EMBL/GenBank/DDBJ whole genome shotgun (WGS) entry which is preliminary data.</text>
</comment>
<protein>
    <submittedName>
        <fullName evidence="1">Uncharacterized protein</fullName>
    </submittedName>
</protein>
<name>A0A4Q4MJ56_9PLEO</name>
<accession>A0A4Q4MJ56</accession>
<organism evidence="1 2">
    <name type="scientific">Alternaria tenuissima</name>
    <dbReference type="NCBI Taxonomy" id="119927"/>
    <lineage>
        <taxon>Eukaryota</taxon>
        <taxon>Fungi</taxon>
        <taxon>Dikarya</taxon>
        <taxon>Ascomycota</taxon>
        <taxon>Pezizomycotina</taxon>
        <taxon>Dothideomycetes</taxon>
        <taxon>Pleosporomycetidae</taxon>
        <taxon>Pleosporales</taxon>
        <taxon>Pleosporineae</taxon>
        <taxon>Pleosporaceae</taxon>
        <taxon>Alternaria</taxon>
        <taxon>Alternaria sect. Alternaria</taxon>
        <taxon>Alternaria alternata complex</taxon>
    </lineage>
</organism>
<proteinExistence type="predicted"/>
<reference evidence="2" key="1">
    <citation type="journal article" date="2019" name="bioRxiv">
        <title>Genomics, evolutionary history and diagnostics of the Alternaria alternata species group including apple and Asian pear pathotypes.</title>
        <authorList>
            <person name="Armitage A.D."/>
            <person name="Cockerton H.M."/>
            <person name="Sreenivasaprasad S."/>
            <person name="Woodhall J.W."/>
            <person name="Lane C.R."/>
            <person name="Harrison R.J."/>
            <person name="Clarkson J.P."/>
        </authorList>
    </citation>
    <scope>NUCLEOTIDE SEQUENCE [LARGE SCALE GENOMIC DNA]</scope>
    <source>
        <strain evidence="2">FERA 1082</strain>
    </source>
</reference>
<gene>
    <name evidence="1" type="ORF">AA0114_g4776</name>
</gene>
<evidence type="ECO:0000313" key="2">
    <source>
        <dbReference type="Proteomes" id="UP000292402"/>
    </source>
</evidence>
<evidence type="ECO:0000313" key="1">
    <source>
        <dbReference type="EMBL" id="RYN52746.1"/>
    </source>
</evidence>
<dbReference type="AlphaFoldDB" id="A0A4Q4MJ56"/>
<dbReference type="EMBL" id="PDXA01000013">
    <property type="protein sequence ID" value="RYN52746.1"/>
    <property type="molecule type" value="Genomic_DNA"/>
</dbReference>
<sequence>MYWDTLGYWSVGHKGQWVVGKSTEKRLRVIAYASSMRRFEQNIYAVTQAYIAQIKAFQAIHMYLKL</sequence>